<dbReference type="PROSITE" id="PS50290">
    <property type="entry name" value="PI3_4_KINASE_3"/>
    <property type="match status" value="1"/>
</dbReference>
<dbReference type="InterPro" id="IPR016024">
    <property type="entry name" value="ARM-type_fold"/>
</dbReference>
<comment type="function">
    <text evidence="14">Acts on phosphatidylinositol (PtdIns) in the first committed step in the production of the second messenger inositol-1,4,5,-trisphosphate.</text>
</comment>
<dbReference type="Gene3D" id="3.30.1010.10">
    <property type="entry name" value="Phosphatidylinositol 3-kinase Catalytic Subunit, Chain A, domain 4"/>
    <property type="match status" value="1"/>
</dbReference>
<dbReference type="PROSITE" id="PS00915">
    <property type="entry name" value="PI3_4_KINASE_1"/>
    <property type="match status" value="1"/>
</dbReference>
<keyword evidence="13" id="KW-0472">Membrane</keyword>
<dbReference type="Pfam" id="PF00454">
    <property type="entry name" value="PI3_PI4_kinase"/>
    <property type="match status" value="1"/>
</dbReference>
<evidence type="ECO:0000256" key="6">
    <source>
        <dbReference type="ARBA" id="ARBA00022490"/>
    </source>
</evidence>
<dbReference type="GO" id="GO:0004430">
    <property type="term" value="F:1-phosphatidylinositol 4-kinase activity"/>
    <property type="evidence" value="ECO:0007669"/>
    <property type="project" value="UniProtKB-EC"/>
</dbReference>
<dbReference type="KEGG" id="lak:106157120"/>
<evidence type="ECO:0000256" key="9">
    <source>
        <dbReference type="ARBA" id="ARBA00022741"/>
    </source>
</evidence>
<dbReference type="InterPro" id="IPR011009">
    <property type="entry name" value="Kinase-like_dom_sf"/>
</dbReference>
<evidence type="ECO:0000259" key="18">
    <source>
        <dbReference type="PROSITE" id="PS50290"/>
    </source>
</evidence>
<keyword evidence="8" id="KW-0808">Transferase</keyword>
<dbReference type="Proteomes" id="UP000085678">
    <property type="component" value="Unplaced"/>
</dbReference>
<dbReference type="GO" id="GO:0005737">
    <property type="term" value="C:cytoplasm"/>
    <property type="evidence" value="ECO:0007669"/>
    <property type="project" value="UniProtKB-SubCell"/>
</dbReference>
<feature type="domain" description="PI3K/PI4K catalytic" evidence="18">
    <location>
        <begin position="1794"/>
        <end position="2069"/>
    </location>
</feature>
<evidence type="ECO:0000256" key="3">
    <source>
        <dbReference type="ARBA" id="ARBA00006209"/>
    </source>
</evidence>
<dbReference type="FunFam" id="1.25.40.70:FF:000002">
    <property type="entry name" value="Phosphatidylinositol 4-kinase, catalytic, alpha"/>
    <property type="match status" value="1"/>
</dbReference>
<evidence type="ECO:0000256" key="12">
    <source>
        <dbReference type="ARBA" id="ARBA00023098"/>
    </source>
</evidence>
<evidence type="ECO:0000256" key="2">
    <source>
        <dbReference type="ARBA" id="ARBA00004496"/>
    </source>
</evidence>
<dbReference type="InterPro" id="IPR000403">
    <property type="entry name" value="PI3/4_kinase_cat_dom"/>
</dbReference>
<protein>
    <recommendedName>
        <fullName evidence="16">Phosphatidylinositol 4-kinase alpha</fullName>
        <ecNumber evidence="4">2.7.1.67</ecNumber>
    </recommendedName>
</protein>
<evidence type="ECO:0000256" key="8">
    <source>
        <dbReference type="ARBA" id="ARBA00022679"/>
    </source>
</evidence>
<dbReference type="InterPro" id="IPR001263">
    <property type="entry name" value="PI3K_accessory_dom"/>
</dbReference>
<evidence type="ECO:0000256" key="13">
    <source>
        <dbReference type="ARBA" id="ARBA00023136"/>
    </source>
</evidence>
<gene>
    <name evidence="21" type="primary">LOC106157120</name>
</gene>
<feature type="region of interest" description="Disordered" evidence="17">
    <location>
        <begin position="223"/>
        <end position="256"/>
    </location>
</feature>
<keyword evidence="12" id="KW-0443">Lipid metabolism</keyword>
<dbReference type="GeneID" id="106157120"/>
<dbReference type="GO" id="GO:0005886">
    <property type="term" value="C:plasma membrane"/>
    <property type="evidence" value="ECO:0007669"/>
    <property type="project" value="UniProtKB-SubCell"/>
</dbReference>
<evidence type="ECO:0000256" key="7">
    <source>
        <dbReference type="ARBA" id="ARBA00022553"/>
    </source>
</evidence>
<dbReference type="InterPro" id="IPR036940">
    <property type="entry name" value="PI3/4_kinase_cat_sf"/>
</dbReference>
<feature type="compositionally biased region" description="Basic and acidic residues" evidence="17">
    <location>
        <begin position="228"/>
        <end position="239"/>
    </location>
</feature>
<dbReference type="PROSITE" id="PS00916">
    <property type="entry name" value="PI3_4_KINASE_2"/>
    <property type="match status" value="1"/>
</dbReference>
<dbReference type="GO" id="GO:0046854">
    <property type="term" value="P:phosphatidylinositol phosphate biosynthetic process"/>
    <property type="evidence" value="ECO:0007669"/>
    <property type="project" value="InterPro"/>
</dbReference>
<name>A0A1S3HRA2_LINAN</name>
<evidence type="ECO:0000256" key="16">
    <source>
        <dbReference type="ARBA" id="ARBA00067500"/>
    </source>
</evidence>
<keyword evidence="10" id="KW-0418">Kinase</keyword>
<dbReference type="FunFam" id="3.30.1010.10:FF:000009">
    <property type="entry name" value="Phosphatidylinositol 4-kinase, catalytic, alpha"/>
    <property type="match status" value="1"/>
</dbReference>
<dbReference type="InParanoid" id="A0A1S3HRA2"/>
<keyword evidence="20" id="KW-1185">Reference proteome</keyword>
<evidence type="ECO:0000256" key="14">
    <source>
        <dbReference type="ARBA" id="ARBA00056014"/>
    </source>
</evidence>
<keyword evidence="7" id="KW-0597">Phosphoprotein</keyword>
<dbReference type="GO" id="GO:0048015">
    <property type="term" value="P:phosphatidylinositol-mediated signaling"/>
    <property type="evidence" value="ECO:0007669"/>
    <property type="project" value="TreeGrafter"/>
</dbReference>
<comment type="similarity">
    <text evidence="3">Belongs to the PI3/PI4-kinase family. Type III PI4K subfamily.</text>
</comment>
<keyword evidence="5" id="KW-1003">Cell membrane</keyword>
<feature type="domain" description="PIK helical" evidence="19">
    <location>
        <begin position="1526"/>
        <end position="1704"/>
    </location>
</feature>
<dbReference type="SMART" id="SM00145">
    <property type="entry name" value="PI3Ka"/>
    <property type="match status" value="1"/>
</dbReference>
<dbReference type="InterPro" id="IPR018936">
    <property type="entry name" value="PI3/4_kinase_CS"/>
</dbReference>
<organism evidence="20 21">
    <name type="scientific">Lingula anatina</name>
    <name type="common">Brachiopod</name>
    <name type="synonym">Lingula unguis</name>
    <dbReference type="NCBI Taxonomy" id="7574"/>
    <lineage>
        <taxon>Eukaryota</taxon>
        <taxon>Metazoa</taxon>
        <taxon>Spiralia</taxon>
        <taxon>Lophotrochozoa</taxon>
        <taxon>Brachiopoda</taxon>
        <taxon>Linguliformea</taxon>
        <taxon>Lingulata</taxon>
        <taxon>Lingulida</taxon>
        <taxon>Linguloidea</taxon>
        <taxon>Lingulidae</taxon>
        <taxon>Lingula</taxon>
    </lineage>
</organism>
<evidence type="ECO:0000256" key="17">
    <source>
        <dbReference type="SAM" id="MobiDB-lite"/>
    </source>
</evidence>
<dbReference type="CDD" id="cd05167">
    <property type="entry name" value="PI4Kc_III_alpha"/>
    <property type="match status" value="1"/>
</dbReference>
<dbReference type="InterPro" id="IPR045495">
    <property type="entry name" value="PI4K_N"/>
</dbReference>
<reference evidence="21" key="1">
    <citation type="journal article" date="2015" name="Nat. Commun.">
        <title>The Lingula genome provides insights into brachiopod evolution and the origin of phosphate biomineralization.</title>
        <authorList>
            <person name="Luo Y.J."/>
            <person name="Takeuchi T."/>
            <person name="Koyanagi R."/>
            <person name="Yamada L."/>
            <person name="Kanda M."/>
            <person name="Khalturina M."/>
            <person name="Fujie M."/>
            <person name="Yamasaki S.I."/>
            <person name="Endo K."/>
            <person name="Satoh N."/>
        </authorList>
    </citation>
    <scope>NUCLEOTIDE SEQUENCE</scope>
</reference>
<dbReference type="FunCoup" id="A0A1S3HRA2">
    <property type="interactions" value="2619"/>
</dbReference>
<dbReference type="PROSITE" id="PS51545">
    <property type="entry name" value="PIK_HELICAL"/>
    <property type="match status" value="1"/>
</dbReference>
<evidence type="ECO:0000256" key="11">
    <source>
        <dbReference type="ARBA" id="ARBA00022840"/>
    </source>
</evidence>
<comment type="subunit">
    <text evidence="15">Component of a phosphatidylinositol 4-kinase (PI4K) complex, composed of PI4KA, EFR3 (EFR3A or EFR3B), TTC7 (TTC7A or TTC7B) and HYCC (HYCC1 or HYCC2). Interacts with TMEM150A; regulating recruitment to the plasma membrane. Interacts with TTC7A.</text>
</comment>
<dbReference type="SMART" id="SM00146">
    <property type="entry name" value="PI3Kc"/>
    <property type="match status" value="1"/>
</dbReference>
<sequence length="2085" mass="235043">MATSREKFHFDTLKHLSRSLAALNPTPWEKVSRLLSLCPVPTSHGVLHLDQRSHNAITALGIYFLESGLQYADKLLPYLLNTLKGLVNAQWIESAHRSPEYRLPLSECFSFCLNTLLSDVAQRDEALQEQIVSSQLEVFQVLCKMIQGSQDIPKVVLCKSVIPVFLGLVRALGRTSSQDTPLLCQLFPPESALSTQVDVDEVDLSQRRSFTDFRPIIPRNLSQNLLKSPDRPKSPRIDVDGAVSRRRSKSPSPVTDFVAQPETWHEELVDPATFYFNTPGSCFTRKRNKGPTPGQRLISFSSSDVQLLLTWARKLLSKEKLQSIDVAASSLFAGSQHQRFPYKSFSETISLVLVAMLRDILKHNKDLAATFTKEVQEFVKVVYKSGQKDLLSRQHDHGEKAEKRGEVNPFSLTVASNSACIELLFWAVQDETEAETLLYSRLTERLSTPIEFKVLMAHYPLLVVCLQALGRMAEKFPTLANTTIISLRDFMVNPSPIIAKLNRRLTDDGVKKVGDLSITVTDESKPIKPQVGKSKSRNKVAAAMENLRDTAIENVCRALKAGLTIDPDCVQAFLASLSNRLYISESSDRDSNVITHNTILLLGHVAVSLKDTPKTAESVLQVFQQRFCNPPSNFDKLIVDQLGCMIIAGCPSIQQQVLDMFKMISIESSSAYSKPSSHQGYRHVSGAVINAYANIAASLQEDSDLYDLLAGLLELFVQLGLEGKRASEKTSQVLKATASAGNLGVLIPVIAMVVKRLPPIKQPKNRLLKLFRDFWNYCVVLGFAVEDSGFWPKEWFEGLCEIACKSPLLLSREHLRSELLYNSALRDDSVAPAKLNELKGEICAQLEHPPDAVPVINKLSFSQLTYLLSVYKLETLRVAYSDDPLAFQLIFQYLEDGTILKDKAGMWYCIQAVADQSFKMFLNVMAEKPKTEAREKELEMHGQFFLVKFNHVHRKIRKLADTYLTGLFNRFPSLLLSGTILTTMLDILQLLSLSLEVDPNQEAPELKVQNTPHTLRIMDNLDDRESTVNDFAARCTDILKEVMKWAPNAARSFLIEYLLQLENSQFGLSLHSGLALATESVLKYAGYNRQAAPLGTLTLSRRPACVTNDSSTFMSYFSLRSRYTGEVHGMKAAFQGDDKALIKLLCRQLDQACMENKIEDFRQSLFRVTALLISNEGSDRQLLHHVCWAPVKVFTESAMSAAVACWDWLLAARPDLNLQVMQEMACAWQMTMDLRLGMFSVDKPETSPLAASENHIPKPQPPDVSPHLLWIKFFQERIEIAKYCSNDQVDIFVSLLNKSLSISVGKPNHVMSRHIASLGARLRLLNIGLSLVQGDIMPSSHSKGVLRERIYAATLDYFSVAPRWPTQQGSDLRDDILALVKYWTSMHSDRKYLQVSSVFPTGVSENYDASGQNMLSLTPTDMRSGSEFSQRSHVPQQGWINMSLSSNMSTISKRSSGGRKSRGRSIGRSGYVKDYIKKRNYILSLLANEAERLITWHNPLQQQDLFVPDEDKIAAWRNTQVTEKQYKEMANWAWEISPALAVMLPLRFQNSESLVREVTRLVRLNPDAVSHIPSAIQYLVTTETVERDSPELTHILNWAPAPPTTALSYFSRLYPAHPLTAQYAVKVLRSYPHDALLFYIPQLVQALRYDKMGYMQEFIMWASQKSQLLAHQLLWNMKTNIFMDEDGSVKDPDIGDLLEELIERICKSLSGPALKFYEREFAFFDKITNVSAEIRPYPKGPERKSACLNALSKIQLQPGCYLPSNPEAVVLEIDYNSGTPMQSAAKAPYLARFKVKRTGVQELENLGLQEQDSGVDSDRNTQDDLYWQGCIFKVGDDVRQDMLALQIIGLVKNIFQLIGMDLYLAPYRVVATAPGCGVIECVPDSKSRDQIGRQTDIGMYTYFIDKYGDESTPKFQAARRNFIISMASYSVICYLLQIKDRHNGNLMLNSKGHLIHIDFGFLFESSPGGNLGFEPDFKLTDEMVMIMGNKMEAAPFQWFMELCVQAFLAVRPYREAIVALVSLMLDTGLPCFRGQTIKLLRQRFCPEATEKEAAIHMSNVVKNCYSNWRAKTYDWIQYKQNLIPY</sequence>
<dbReference type="Gene3D" id="1.25.40.70">
    <property type="entry name" value="Phosphatidylinositol 3-kinase, accessory domain (PIK)"/>
    <property type="match status" value="1"/>
</dbReference>
<dbReference type="SUPFAM" id="SSF56112">
    <property type="entry name" value="Protein kinase-like (PK-like)"/>
    <property type="match status" value="1"/>
</dbReference>
<dbReference type="Pfam" id="PF19274">
    <property type="entry name" value="PI4K_N"/>
    <property type="match status" value="2"/>
</dbReference>
<evidence type="ECO:0000256" key="15">
    <source>
        <dbReference type="ARBA" id="ARBA00062776"/>
    </source>
</evidence>
<dbReference type="SUPFAM" id="SSF48371">
    <property type="entry name" value="ARM repeat"/>
    <property type="match status" value="1"/>
</dbReference>
<evidence type="ECO:0000259" key="19">
    <source>
        <dbReference type="PROSITE" id="PS51545"/>
    </source>
</evidence>
<dbReference type="InterPro" id="IPR015433">
    <property type="entry name" value="PI3/4_kinase"/>
</dbReference>
<dbReference type="EC" id="2.7.1.67" evidence="4"/>
<comment type="subcellular location">
    <subcellularLocation>
        <location evidence="1">Cell membrane</location>
    </subcellularLocation>
    <subcellularLocation>
        <location evidence="2">Cytoplasm</location>
    </subcellularLocation>
</comment>
<keyword evidence="6" id="KW-0963">Cytoplasm</keyword>
<evidence type="ECO:0000313" key="20">
    <source>
        <dbReference type="Proteomes" id="UP000085678"/>
    </source>
</evidence>
<dbReference type="RefSeq" id="XP_013388076.1">
    <property type="nucleotide sequence ID" value="XM_013532622.1"/>
</dbReference>
<dbReference type="OrthoDB" id="10264149at2759"/>
<evidence type="ECO:0000256" key="5">
    <source>
        <dbReference type="ARBA" id="ARBA00022475"/>
    </source>
</evidence>
<dbReference type="Pfam" id="PF00613">
    <property type="entry name" value="PI3Ka"/>
    <property type="match status" value="1"/>
</dbReference>
<dbReference type="GO" id="GO:0005524">
    <property type="term" value="F:ATP binding"/>
    <property type="evidence" value="ECO:0007669"/>
    <property type="project" value="UniProtKB-KW"/>
</dbReference>
<keyword evidence="9" id="KW-0547">Nucleotide-binding</keyword>
<proteinExistence type="inferred from homology"/>
<dbReference type="Gene3D" id="1.10.1070.11">
    <property type="entry name" value="Phosphatidylinositol 3-/4-kinase, catalytic domain"/>
    <property type="match status" value="1"/>
</dbReference>
<dbReference type="FunFam" id="1.10.1070.11:FF:000005">
    <property type="entry name" value="Phosphatidylinositol 4-kinase, catalytic, alpha"/>
    <property type="match status" value="1"/>
</dbReference>
<dbReference type="STRING" id="7574.A0A1S3HRA2"/>
<accession>A0A1S3HRA2</accession>
<keyword evidence="11" id="KW-0067">ATP-binding</keyword>
<evidence type="ECO:0000256" key="4">
    <source>
        <dbReference type="ARBA" id="ARBA00012169"/>
    </source>
</evidence>
<evidence type="ECO:0000256" key="10">
    <source>
        <dbReference type="ARBA" id="ARBA00022777"/>
    </source>
</evidence>
<evidence type="ECO:0000313" key="21">
    <source>
        <dbReference type="RefSeq" id="XP_013388076.1"/>
    </source>
</evidence>
<reference evidence="21" key="2">
    <citation type="submission" date="2025-08" db="UniProtKB">
        <authorList>
            <consortium name="RefSeq"/>
        </authorList>
    </citation>
    <scope>IDENTIFICATION</scope>
</reference>
<dbReference type="PANTHER" id="PTHR10048">
    <property type="entry name" value="PHOSPHATIDYLINOSITOL KINASE"/>
    <property type="match status" value="1"/>
</dbReference>
<dbReference type="PANTHER" id="PTHR10048:SF15">
    <property type="entry name" value="PHOSPHATIDYLINOSITOL 4-KINASE ALPHA"/>
    <property type="match status" value="1"/>
</dbReference>
<evidence type="ECO:0000256" key="1">
    <source>
        <dbReference type="ARBA" id="ARBA00004236"/>
    </source>
</evidence>
<dbReference type="InterPro" id="IPR042236">
    <property type="entry name" value="PI3K_accessory_sf"/>
</dbReference>